<evidence type="ECO:0000313" key="9">
    <source>
        <dbReference type="EMBL" id="KAG5925124.1"/>
    </source>
</evidence>
<comment type="subcellular location">
    <subcellularLocation>
        <location evidence="1">Nucleus</location>
    </subcellularLocation>
</comment>
<dbReference type="EMBL" id="SRPY01000393">
    <property type="protein sequence ID" value="KAG5925124.1"/>
    <property type="molecule type" value="Genomic_DNA"/>
</dbReference>
<keyword evidence="3" id="KW-0507">mRNA processing</keyword>
<name>A0A8K0J592_9HYPO</name>
<evidence type="ECO:0008006" key="11">
    <source>
        <dbReference type="Google" id="ProtNLM"/>
    </source>
</evidence>
<protein>
    <recommendedName>
        <fullName evidence="11">BCAS2 family protein</fullName>
    </recommendedName>
</protein>
<dbReference type="Pfam" id="PF05700">
    <property type="entry name" value="BCAS2"/>
    <property type="match status" value="1"/>
</dbReference>
<evidence type="ECO:0000256" key="8">
    <source>
        <dbReference type="SAM" id="MobiDB-lite"/>
    </source>
</evidence>
<dbReference type="PANTHER" id="PTHR13296">
    <property type="entry name" value="BCAS2 PROTEIN"/>
    <property type="match status" value="1"/>
</dbReference>
<keyword evidence="6" id="KW-0539">Nucleus</keyword>
<dbReference type="GO" id="GO:0006397">
    <property type="term" value="P:mRNA processing"/>
    <property type="evidence" value="ECO:0007669"/>
    <property type="project" value="UniProtKB-KW"/>
</dbReference>
<comment type="similarity">
    <text evidence="2">Belongs to the SPF27 family.</text>
</comment>
<dbReference type="OrthoDB" id="205794at2759"/>
<dbReference type="GO" id="GO:0008380">
    <property type="term" value="P:RNA splicing"/>
    <property type="evidence" value="ECO:0007669"/>
    <property type="project" value="UniProtKB-KW"/>
</dbReference>
<accession>A0A8K0J592</accession>
<organism evidence="9 10">
    <name type="scientific">Claviceps africana</name>
    <dbReference type="NCBI Taxonomy" id="83212"/>
    <lineage>
        <taxon>Eukaryota</taxon>
        <taxon>Fungi</taxon>
        <taxon>Dikarya</taxon>
        <taxon>Ascomycota</taxon>
        <taxon>Pezizomycotina</taxon>
        <taxon>Sordariomycetes</taxon>
        <taxon>Hypocreomycetidae</taxon>
        <taxon>Hypocreales</taxon>
        <taxon>Clavicipitaceae</taxon>
        <taxon>Claviceps</taxon>
    </lineage>
</organism>
<gene>
    <name evidence="9" type="ORF">E4U42_004463</name>
</gene>
<feature type="region of interest" description="Disordered" evidence="8">
    <location>
        <begin position="1"/>
        <end position="72"/>
    </location>
</feature>
<keyword evidence="10" id="KW-1185">Reference proteome</keyword>
<evidence type="ECO:0000256" key="4">
    <source>
        <dbReference type="ARBA" id="ARBA00022728"/>
    </source>
</evidence>
<evidence type="ECO:0000256" key="2">
    <source>
        <dbReference type="ARBA" id="ARBA00010788"/>
    </source>
</evidence>
<dbReference type="GO" id="GO:0071013">
    <property type="term" value="C:catalytic step 2 spliceosome"/>
    <property type="evidence" value="ECO:0007669"/>
    <property type="project" value="TreeGrafter"/>
</dbReference>
<dbReference type="Proteomes" id="UP000811619">
    <property type="component" value="Unassembled WGS sequence"/>
</dbReference>
<sequence length="293" mass="32134">MQVVTGASNSTPVQHKRAPQENPRVVRASPAPAHKHKKWQAPAMIGRTGQGPLSRSRGRARSFPSCGPGHDGYGRRVGPVGIANMAVPPAYHESLPYIDAAPSKQALEAAKALIRDEQLSTPPPNLPPLAKPNFSPLMTEELARVASSTALPPFDTKRYEAQDLPPLDPEDPSSNSQALRSVLSKAFTSHAYLASRVENLALLDRHGANAWLLSNYHLENELSALESELADTKRQIDEVNYLRAQRQGDVKGELESLEETWRKGLGRVLETEIAVEGLRAEMREELRKRSAQA</sequence>
<dbReference type="AlphaFoldDB" id="A0A8K0J592"/>
<dbReference type="GO" id="GO:0000974">
    <property type="term" value="C:Prp19 complex"/>
    <property type="evidence" value="ECO:0007669"/>
    <property type="project" value="TreeGrafter"/>
</dbReference>
<evidence type="ECO:0000313" key="10">
    <source>
        <dbReference type="Proteomes" id="UP000811619"/>
    </source>
</evidence>
<comment type="caution">
    <text evidence="9">The sequence shown here is derived from an EMBL/GenBank/DDBJ whole genome shotgun (WGS) entry which is preliminary data.</text>
</comment>
<evidence type="ECO:0000256" key="1">
    <source>
        <dbReference type="ARBA" id="ARBA00004123"/>
    </source>
</evidence>
<reference evidence="9" key="1">
    <citation type="journal article" date="2020" name="bioRxiv">
        <title>Whole genome comparisons of ergot fungi reveals the divergence and evolution of species within the genus Claviceps are the result of varying mechanisms driving genome evolution and host range expansion.</title>
        <authorList>
            <person name="Wyka S.A."/>
            <person name="Mondo S.J."/>
            <person name="Liu M."/>
            <person name="Dettman J."/>
            <person name="Nalam V."/>
            <person name="Broders K.D."/>
        </authorList>
    </citation>
    <scope>NUCLEOTIDE SEQUENCE</scope>
    <source>
        <strain evidence="9">CCC 489</strain>
    </source>
</reference>
<keyword evidence="4" id="KW-0747">Spliceosome</keyword>
<evidence type="ECO:0000256" key="6">
    <source>
        <dbReference type="ARBA" id="ARBA00023242"/>
    </source>
</evidence>
<dbReference type="GO" id="GO:0071011">
    <property type="term" value="C:precatalytic spliceosome"/>
    <property type="evidence" value="ECO:0007669"/>
    <property type="project" value="TreeGrafter"/>
</dbReference>
<keyword evidence="5" id="KW-0508">mRNA splicing</keyword>
<evidence type="ECO:0000256" key="7">
    <source>
        <dbReference type="SAM" id="Coils"/>
    </source>
</evidence>
<evidence type="ECO:0000256" key="3">
    <source>
        <dbReference type="ARBA" id="ARBA00022664"/>
    </source>
</evidence>
<feature type="coiled-coil region" evidence="7">
    <location>
        <begin position="215"/>
        <end position="242"/>
    </location>
</feature>
<keyword evidence="7" id="KW-0175">Coiled coil</keyword>
<dbReference type="PANTHER" id="PTHR13296:SF0">
    <property type="entry name" value="PRE-MRNA-SPLICING FACTOR SPF27"/>
    <property type="match status" value="1"/>
</dbReference>
<proteinExistence type="inferred from homology"/>
<evidence type="ECO:0000256" key="5">
    <source>
        <dbReference type="ARBA" id="ARBA00023187"/>
    </source>
</evidence>
<feature type="compositionally biased region" description="Polar residues" evidence="8">
    <location>
        <begin position="1"/>
        <end position="13"/>
    </location>
</feature>
<dbReference type="InterPro" id="IPR008409">
    <property type="entry name" value="SPF27"/>
</dbReference>